<dbReference type="Pfam" id="PF00857">
    <property type="entry name" value="Isochorismatase"/>
    <property type="match status" value="1"/>
</dbReference>
<dbReference type="RefSeq" id="WP_379886588.1">
    <property type="nucleotide sequence ID" value="NZ_JBHSDI010000011.1"/>
</dbReference>
<evidence type="ECO:0000256" key="2">
    <source>
        <dbReference type="ARBA" id="ARBA00022642"/>
    </source>
</evidence>
<keyword evidence="4" id="KW-0378">Hydrolase</keyword>
<sequence length="211" mass="22517">MTMIAAFDVDAQKTFTPLCPDELPVPGGDGIVDELNANAALARYRIGSRDAHPGNARWIADDPEDVLTPVEGANIDVRWPRHAMMGTRGFELLDGLPHPVTGYDYMVSKGLDVDCHPYGACYHDLGDTRTTGVIEFLRSKGVTTVIVGGLALDYCVAKTVLQLRAADFDVVLNQAACRGIASDTVDKALTDMRAAGARIAANSREAASLLG</sequence>
<evidence type="ECO:0000256" key="4">
    <source>
        <dbReference type="ARBA" id="ARBA00022801"/>
    </source>
</evidence>
<proteinExistence type="inferred from homology"/>
<keyword evidence="2" id="KW-0662">Pyridine nucleotide biosynthesis</keyword>
<keyword evidence="3" id="KW-0479">Metal-binding</keyword>
<evidence type="ECO:0000256" key="6">
    <source>
        <dbReference type="ARBA" id="ARBA00039017"/>
    </source>
</evidence>
<evidence type="ECO:0000256" key="1">
    <source>
        <dbReference type="ARBA" id="ARBA00006336"/>
    </source>
</evidence>
<dbReference type="InterPro" id="IPR000868">
    <property type="entry name" value="Isochorismatase-like_dom"/>
</dbReference>
<evidence type="ECO:0000313" key="9">
    <source>
        <dbReference type="EMBL" id="MFC4259045.1"/>
    </source>
</evidence>
<keyword evidence="10" id="KW-1185">Reference proteome</keyword>
<organism evidence="9 10">
    <name type="scientific">Marinobacter lacisalsi</name>
    <dbReference type="NCBI Taxonomy" id="475979"/>
    <lineage>
        <taxon>Bacteria</taxon>
        <taxon>Pseudomonadati</taxon>
        <taxon>Pseudomonadota</taxon>
        <taxon>Gammaproteobacteria</taxon>
        <taxon>Pseudomonadales</taxon>
        <taxon>Marinobacteraceae</taxon>
        <taxon>Marinobacter</taxon>
    </lineage>
</organism>
<dbReference type="Gene3D" id="3.40.50.850">
    <property type="entry name" value="Isochorismatase-like"/>
    <property type="match status" value="1"/>
</dbReference>
<comment type="caution">
    <text evidence="9">The sequence shown here is derived from an EMBL/GenBank/DDBJ whole genome shotgun (WGS) entry which is preliminary data.</text>
</comment>
<evidence type="ECO:0000256" key="5">
    <source>
        <dbReference type="ARBA" id="ARBA00037900"/>
    </source>
</evidence>
<dbReference type="InterPro" id="IPR036380">
    <property type="entry name" value="Isochorismatase-like_sf"/>
</dbReference>
<protein>
    <recommendedName>
        <fullName evidence="6">nicotinamidase</fullName>
        <ecNumber evidence="6">3.5.1.19</ecNumber>
    </recommendedName>
    <alternativeName>
        <fullName evidence="7">Nicotinamide deamidase</fullName>
    </alternativeName>
</protein>
<dbReference type="PANTHER" id="PTHR11080">
    <property type="entry name" value="PYRAZINAMIDASE/NICOTINAMIDASE"/>
    <property type="match status" value="1"/>
</dbReference>
<comment type="pathway">
    <text evidence="5">Cofactor biosynthesis; nicotinate biosynthesis; nicotinate from nicotinamide: step 1/1.</text>
</comment>
<evidence type="ECO:0000259" key="8">
    <source>
        <dbReference type="Pfam" id="PF00857"/>
    </source>
</evidence>
<evidence type="ECO:0000256" key="3">
    <source>
        <dbReference type="ARBA" id="ARBA00022723"/>
    </source>
</evidence>
<accession>A0ABV8QHH4</accession>
<gene>
    <name evidence="9" type="ORF">ACFOZ5_08400</name>
</gene>
<comment type="similarity">
    <text evidence="1">Belongs to the isochorismatase family.</text>
</comment>
<dbReference type="EC" id="3.5.1.19" evidence="6"/>
<dbReference type="Proteomes" id="UP001595798">
    <property type="component" value="Unassembled WGS sequence"/>
</dbReference>
<dbReference type="EMBL" id="JBHSDI010000011">
    <property type="protein sequence ID" value="MFC4259045.1"/>
    <property type="molecule type" value="Genomic_DNA"/>
</dbReference>
<dbReference type="PANTHER" id="PTHR11080:SF2">
    <property type="entry name" value="LD05707P"/>
    <property type="match status" value="1"/>
</dbReference>
<evidence type="ECO:0000256" key="7">
    <source>
        <dbReference type="ARBA" id="ARBA00043224"/>
    </source>
</evidence>
<reference evidence="10" key="1">
    <citation type="journal article" date="2019" name="Int. J. Syst. Evol. Microbiol.">
        <title>The Global Catalogue of Microorganisms (GCM) 10K type strain sequencing project: providing services to taxonomists for standard genome sequencing and annotation.</title>
        <authorList>
            <consortium name="The Broad Institute Genomics Platform"/>
            <consortium name="The Broad Institute Genome Sequencing Center for Infectious Disease"/>
            <person name="Wu L."/>
            <person name="Ma J."/>
        </authorList>
    </citation>
    <scope>NUCLEOTIDE SEQUENCE [LARGE SCALE GENOMIC DNA]</scope>
    <source>
        <strain evidence="10">CECT 7297</strain>
    </source>
</reference>
<dbReference type="InterPro" id="IPR052347">
    <property type="entry name" value="Isochorismatase_Nicotinamidase"/>
</dbReference>
<dbReference type="SUPFAM" id="SSF52499">
    <property type="entry name" value="Isochorismatase-like hydrolases"/>
    <property type="match status" value="1"/>
</dbReference>
<feature type="domain" description="Isochorismatase-like" evidence="8">
    <location>
        <begin position="129"/>
        <end position="200"/>
    </location>
</feature>
<evidence type="ECO:0000313" key="10">
    <source>
        <dbReference type="Proteomes" id="UP001595798"/>
    </source>
</evidence>
<name>A0ABV8QHH4_9GAMM</name>